<dbReference type="InterPro" id="IPR056106">
    <property type="entry name" value="DUF7689"/>
</dbReference>
<evidence type="ECO:0000313" key="3">
    <source>
        <dbReference type="Proteomes" id="UP000034051"/>
    </source>
</evidence>
<evidence type="ECO:0000313" key="2">
    <source>
        <dbReference type="EMBL" id="KKT43573.1"/>
    </source>
</evidence>
<gene>
    <name evidence="2" type="ORF">UW32_C0001G0165</name>
</gene>
<dbReference type="Pfam" id="PF24738">
    <property type="entry name" value="DUF7689"/>
    <property type="match status" value="1"/>
</dbReference>
<organism evidence="2 3">
    <name type="scientific">Candidatus Wolfebacteria bacterium GW2011_GWE2_44_13</name>
    <dbReference type="NCBI Taxonomy" id="1619017"/>
    <lineage>
        <taxon>Bacteria</taxon>
        <taxon>Candidatus Wolfeibacteriota</taxon>
    </lineage>
</organism>
<proteinExistence type="predicted"/>
<sequence>MAIFPNRIPDLEVIFPKLAFTDYKVTSPRDQNYNCIAWAAGINQQWWEPDFMGQYFWPAEVPRIYTLDAYVQAYSVLGYKICDSFDYEQGFEKIVIYVNMSNEPTHAARQLQSGKWTSKLGREYDISHDFESLNGDIYGMPAVCMKRPSVD</sequence>
<dbReference type="Proteomes" id="UP000034051">
    <property type="component" value="Unassembled WGS sequence"/>
</dbReference>
<comment type="caution">
    <text evidence="2">The sequence shown here is derived from an EMBL/GenBank/DDBJ whole genome shotgun (WGS) entry which is preliminary data.</text>
</comment>
<accession>A0A0G1HAJ7</accession>
<evidence type="ECO:0000259" key="1">
    <source>
        <dbReference type="Pfam" id="PF24738"/>
    </source>
</evidence>
<dbReference type="AlphaFoldDB" id="A0A0G1HAJ7"/>
<feature type="domain" description="DUF7689" evidence="1">
    <location>
        <begin position="24"/>
        <end position="146"/>
    </location>
</feature>
<reference evidence="2 3" key="1">
    <citation type="journal article" date="2015" name="Nature">
        <title>rRNA introns, odd ribosomes, and small enigmatic genomes across a large radiation of phyla.</title>
        <authorList>
            <person name="Brown C.T."/>
            <person name="Hug L.A."/>
            <person name="Thomas B.C."/>
            <person name="Sharon I."/>
            <person name="Castelle C.J."/>
            <person name="Singh A."/>
            <person name="Wilkins M.J."/>
            <person name="Williams K.H."/>
            <person name="Banfield J.F."/>
        </authorList>
    </citation>
    <scope>NUCLEOTIDE SEQUENCE [LARGE SCALE GENOMIC DNA]</scope>
</reference>
<name>A0A0G1HAJ7_9BACT</name>
<dbReference type="EMBL" id="LCHW01000001">
    <property type="protein sequence ID" value="KKT43573.1"/>
    <property type="molecule type" value="Genomic_DNA"/>
</dbReference>
<protein>
    <recommendedName>
        <fullName evidence="1">DUF7689 domain-containing protein</fullName>
    </recommendedName>
</protein>